<proteinExistence type="predicted"/>
<sequence length="217" mass="24306">MLYRKRCKRKFVLLKKILLTVVLLIIGVTVFCEVHLSDFRPEYIRIQAEILSVNSVCDAVNNTLDKLNYSYSDIAKINCDTNGNVQSIETDSFKINRIKADITKAVQKEIAKVYDNEIEIPLGAFTNITILSNVGPCIPVNFNLTGSFSSEVISTFEQAGINQTIHHIKLLFTSKIMTTSLDYSGKITFTTDFEIAQSVIVGNIPSGYGSLFQTYKK</sequence>
<evidence type="ECO:0000313" key="2">
    <source>
        <dbReference type="Proteomes" id="UP000233425"/>
    </source>
</evidence>
<evidence type="ECO:0000313" key="1">
    <source>
        <dbReference type="EMBL" id="PKD27289.1"/>
    </source>
</evidence>
<reference evidence="1" key="1">
    <citation type="journal article" date="2018" name="Environ. Microbiol.">
        <title>Sporulation capability and amylosome conservation among diverse human colonic and rumen isolates of the keystone starch-degrader Ruminococcus bromii.</title>
        <authorList>
            <person name="Mukhopadhya I."/>
            <person name="Morais S."/>
            <person name="Laverde-Gomez J."/>
            <person name="Sheridan P.O."/>
            <person name="Walker A.W."/>
            <person name="Kelly W."/>
            <person name="Klieve A.V."/>
            <person name="Ouwerkerk D."/>
            <person name="Duncan S.H."/>
            <person name="Louis P."/>
            <person name="Koropatkin N."/>
            <person name="Cockburn D."/>
            <person name="Kibler R."/>
            <person name="Cooper P.J."/>
            <person name="Sandoval C."/>
            <person name="Crost E."/>
            <person name="Juge N."/>
            <person name="Bayer E.A."/>
            <person name="Flint H.J."/>
        </authorList>
    </citation>
    <scope>NUCLEOTIDE SEQUENCE [LARGE SCALE GENOMIC DNA]</scope>
    <source>
        <strain evidence="1">ATCC 27255</strain>
    </source>
</reference>
<dbReference type="InterPro" id="IPR014197">
    <property type="entry name" value="Sporulation_prot_YunB"/>
</dbReference>
<dbReference type="EMBL" id="NNSR01000072">
    <property type="protein sequence ID" value="PKD27289.1"/>
    <property type="molecule type" value="Genomic_DNA"/>
</dbReference>
<gene>
    <name evidence="1" type="primary">yunB</name>
    <name evidence="1" type="ORF">RBATCC27255_01678</name>
</gene>
<organism evidence="1 2">
    <name type="scientific">Ruminococcus bromii</name>
    <dbReference type="NCBI Taxonomy" id="40518"/>
    <lineage>
        <taxon>Bacteria</taxon>
        <taxon>Bacillati</taxon>
        <taxon>Bacillota</taxon>
        <taxon>Clostridia</taxon>
        <taxon>Eubacteriales</taxon>
        <taxon>Oscillospiraceae</taxon>
        <taxon>Ruminococcus</taxon>
    </lineage>
</organism>
<keyword evidence="2" id="KW-1185">Reference proteome</keyword>
<protein>
    <submittedName>
        <fullName evidence="1">Sporulation protein YunB</fullName>
    </submittedName>
</protein>
<dbReference type="PIRSF" id="PIRSF021383">
    <property type="entry name" value="YunB"/>
    <property type="match status" value="1"/>
</dbReference>
<name>A0A2N0UJX7_9FIRM</name>
<dbReference type="RefSeq" id="WP_169923308.1">
    <property type="nucleotide sequence ID" value="NZ_CABMMZ010000072.1"/>
</dbReference>
<accession>A0A2N0UJX7</accession>
<comment type="caution">
    <text evidence="1">The sequence shown here is derived from an EMBL/GenBank/DDBJ whole genome shotgun (WGS) entry which is preliminary data.</text>
</comment>
<dbReference type="NCBIfam" id="TIGR02832">
    <property type="entry name" value="spo_yunB"/>
    <property type="match status" value="1"/>
</dbReference>
<dbReference type="Pfam" id="PF09560">
    <property type="entry name" value="Spore_YunB"/>
    <property type="match status" value="1"/>
</dbReference>
<dbReference type="Proteomes" id="UP000233425">
    <property type="component" value="Unassembled WGS sequence"/>
</dbReference>
<dbReference type="AlphaFoldDB" id="A0A2N0UJX7"/>